<name>A0A4Z1QTS6_9HYPH</name>
<evidence type="ECO:0000313" key="1">
    <source>
        <dbReference type="EMBL" id="UYZ11181.1"/>
    </source>
</evidence>
<dbReference type="AlphaFoldDB" id="A0A4Z1QTS6"/>
<dbReference type="KEGG" id="asal:CFBP5507_26080"/>
<evidence type="ECO:0000313" key="2">
    <source>
        <dbReference type="Proteomes" id="UP000298735"/>
    </source>
</evidence>
<geneLocation type="plasmid" evidence="1 2">
    <name>pAtCFBP5507b</name>
</geneLocation>
<reference evidence="1" key="1">
    <citation type="submission" date="2022-10" db="EMBL/GenBank/DDBJ databases">
        <title>Complete genome sequence of Agrobacterium salinitolerans CFBP5507.</title>
        <authorList>
            <person name="Tchabashvili S."/>
            <person name="Yen H.-C."/>
            <person name="Haryono M."/>
            <person name="Lin Y.-C."/>
            <person name="Lai E.-M."/>
            <person name="Kuo C.-H."/>
        </authorList>
    </citation>
    <scope>NUCLEOTIDE SEQUENCE</scope>
    <source>
        <strain evidence="1">CFBP5507</strain>
        <plasmid evidence="1">pAtCFBP5507b</plasmid>
    </source>
</reference>
<dbReference type="RefSeq" id="WP_137409484.1">
    <property type="nucleotide sequence ID" value="NZ_CP109971.1"/>
</dbReference>
<proteinExistence type="predicted"/>
<sequence length="89" mass="9639">MFGLDAGWLKMVAGGLFCAFALAAGSYHLGKHEGRSIERAEGEVKAAKNALQRITEMEKNNASFRDLAPRHRCLALMRSSGLPDSACDD</sequence>
<accession>A0A4Z1QTS6</accession>
<keyword evidence="1" id="KW-0614">Plasmid</keyword>
<dbReference type="EMBL" id="CP109971">
    <property type="protein sequence ID" value="UYZ11181.1"/>
    <property type="molecule type" value="Genomic_DNA"/>
</dbReference>
<dbReference type="Proteomes" id="UP000298735">
    <property type="component" value="Plasmid pAtCFBP5507b"/>
</dbReference>
<gene>
    <name evidence="1" type="ORF">CFBP5507_26080</name>
</gene>
<organism evidence="1 2">
    <name type="scientific">Agrobacterium salinitolerans</name>
    <dbReference type="NCBI Taxonomy" id="1183413"/>
    <lineage>
        <taxon>Bacteria</taxon>
        <taxon>Pseudomonadati</taxon>
        <taxon>Pseudomonadota</taxon>
        <taxon>Alphaproteobacteria</taxon>
        <taxon>Hyphomicrobiales</taxon>
        <taxon>Rhizobiaceae</taxon>
        <taxon>Rhizobium/Agrobacterium group</taxon>
        <taxon>Agrobacterium</taxon>
    </lineage>
</organism>
<dbReference type="OrthoDB" id="8303688at2"/>
<protein>
    <submittedName>
        <fullName evidence="1">Uncharacterized protein</fullName>
    </submittedName>
</protein>